<dbReference type="SUPFAM" id="SSF55194">
    <property type="entry name" value="Ribosome recycling factor, RRF"/>
    <property type="match status" value="1"/>
</dbReference>
<dbReference type="Proteomes" id="UP000228812">
    <property type="component" value="Unassembled WGS sequence"/>
</dbReference>
<dbReference type="FunFam" id="3.30.1360.40:FF:000001">
    <property type="entry name" value="Ribosome-recycling factor"/>
    <property type="match status" value="1"/>
</dbReference>
<dbReference type="Gene3D" id="3.30.1360.40">
    <property type="match status" value="1"/>
</dbReference>
<dbReference type="InterPro" id="IPR002661">
    <property type="entry name" value="Ribosome_recyc_fac"/>
</dbReference>
<dbReference type="InterPro" id="IPR023584">
    <property type="entry name" value="Ribosome_recyc_fac_dom"/>
</dbReference>
<protein>
    <submittedName>
        <fullName evidence="5">Ribosome recycling factor</fullName>
    </submittedName>
</protein>
<dbReference type="Pfam" id="PF01765">
    <property type="entry name" value="RRF"/>
    <property type="match status" value="1"/>
</dbReference>
<keyword evidence="2" id="KW-0648">Protein biosynthesis</keyword>
<comment type="similarity">
    <text evidence="1">Belongs to the RRF family.</text>
</comment>
<dbReference type="PANTHER" id="PTHR20982">
    <property type="entry name" value="RIBOSOME RECYCLING FACTOR"/>
    <property type="match status" value="1"/>
</dbReference>
<accession>A0A2G9ZAF8</accession>
<dbReference type="GO" id="GO:0006412">
    <property type="term" value="P:translation"/>
    <property type="evidence" value="ECO:0007669"/>
    <property type="project" value="UniProtKB-KW"/>
</dbReference>
<evidence type="ECO:0000313" key="5">
    <source>
        <dbReference type="EMBL" id="PIP30137.1"/>
    </source>
</evidence>
<dbReference type="Gene3D" id="1.10.132.20">
    <property type="entry name" value="Ribosome-recycling factor"/>
    <property type="match status" value="1"/>
</dbReference>
<dbReference type="EMBL" id="PCRZ01000007">
    <property type="protein sequence ID" value="PIP30137.1"/>
    <property type="molecule type" value="Genomic_DNA"/>
</dbReference>
<dbReference type="GO" id="GO:0043023">
    <property type="term" value="F:ribosomal large subunit binding"/>
    <property type="evidence" value="ECO:0007669"/>
    <property type="project" value="TreeGrafter"/>
</dbReference>
<comment type="caution">
    <text evidence="5">The sequence shown here is derived from an EMBL/GenBank/DDBJ whole genome shotgun (WGS) entry which is preliminary data.</text>
</comment>
<dbReference type="AlphaFoldDB" id="A0A2G9ZAF8"/>
<evidence type="ECO:0000256" key="3">
    <source>
        <dbReference type="SAM" id="MobiDB-lite"/>
    </source>
</evidence>
<evidence type="ECO:0000259" key="4">
    <source>
        <dbReference type="Pfam" id="PF01765"/>
    </source>
</evidence>
<dbReference type="PANTHER" id="PTHR20982:SF3">
    <property type="entry name" value="MITOCHONDRIAL RIBOSOME RECYCLING FACTOR PSEUDO 1"/>
    <property type="match status" value="1"/>
</dbReference>
<evidence type="ECO:0000313" key="6">
    <source>
        <dbReference type="Proteomes" id="UP000228812"/>
    </source>
</evidence>
<name>A0A2G9ZAF8_9BACT</name>
<evidence type="ECO:0000256" key="2">
    <source>
        <dbReference type="ARBA" id="ARBA00022917"/>
    </source>
</evidence>
<dbReference type="InterPro" id="IPR036191">
    <property type="entry name" value="RRF_sf"/>
</dbReference>
<feature type="region of interest" description="Disordered" evidence="3">
    <location>
        <begin position="140"/>
        <end position="165"/>
    </location>
</feature>
<sequence length="183" mass="20678">MNSLVEEYKNHLKALLEGLKRELQGVRTNRPHAGLVEDIKVDYYGQTLPVKQLGSVGVVPPREIHINVWDANAVASVAKALEGASLGLSVQGEGNVVRAYLPELSAERRREFMKYAGQIAEQTRIKVRRERDEWNKKIQKLSDDGELSEDQKFKHKEEVQKATEETGKEIEKMVNVKIAEISS</sequence>
<gene>
    <name evidence="5" type="ORF">COX26_00310</name>
</gene>
<reference evidence="5 6" key="1">
    <citation type="submission" date="2017-09" db="EMBL/GenBank/DDBJ databases">
        <title>Depth-based differentiation of microbial function through sediment-hosted aquifers and enrichment of novel symbionts in the deep terrestrial subsurface.</title>
        <authorList>
            <person name="Probst A.J."/>
            <person name="Ladd B."/>
            <person name="Jarett J.K."/>
            <person name="Geller-Mcgrath D.E."/>
            <person name="Sieber C.M."/>
            <person name="Emerson J.B."/>
            <person name="Anantharaman K."/>
            <person name="Thomas B.C."/>
            <person name="Malmstrom R."/>
            <person name="Stieglmeier M."/>
            <person name="Klingl A."/>
            <person name="Woyke T."/>
            <person name="Ryan C.M."/>
            <person name="Banfield J.F."/>
        </authorList>
    </citation>
    <scope>NUCLEOTIDE SEQUENCE [LARGE SCALE GENOMIC DNA]</scope>
    <source>
        <strain evidence="5">CG23_combo_of_CG06-09_8_20_14_all_54_14</strain>
    </source>
</reference>
<feature type="domain" description="Ribosome recycling factor" evidence="4">
    <location>
        <begin position="19"/>
        <end position="181"/>
    </location>
</feature>
<organism evidence="5 6">
    <name type="scientific">Candidatus Jorgensenbacteria bacterium CG23_combo_of_CG06-09_8_20_14_all_54_14</name>
    <dbReference type="NCBI Taxonomy" id="1974595"/>
    <lineage>
        <taxon>Bacteria</taxon>
        <taxon>Candidatus Joergenseniibacteriota</taxon>
    </lineage>
</organism>
<proteinExistence type="inferred from homology"/>
<evidence type="ECO:0000256" key="1">
    <source>
        <dbReference type="ARBA" id="ARBA00005912"/>
    </source>
</evidence>